<dbReference type="Gene3D" id="3.90.970.10">
    <property type="match status" value="1"/>
</dbReference>
<feature type="binding site" evidence="4">
    <location>
        <position position="183"/>
    </location>
    <ligand>
        <name>L-glutamate</name>
        <dbReference type="ChEBI" id="CHEBI:29985"/>
    </ligand>
</feature>
<comment type="caution">
    <text evidence="5">The sequence shown here is derived from an EMBL/GenBank/DDBJ whole genome shotgun (WGS) entry which is preliminary data.</text>
</comment>
<sequence>METKLKNERIPEGEFMAERQEVLAQWPTGSGVDFKEAVDYQLKIPREKRFGEKLQKAVADKVTLIQPRAGVALYREQIELLQYLEDKGGADLLPTTIDSYTRLNRYNEVEVGIEKSKISGRSMLNGFPAVNYGVNICRIVTSALRNPVQVRHGTPDARLLTEITMAGGFTSYEGGGISYNIPYSKNHSVAKTIRHWQYTDRLIGMYEEAGVSINREPFGPLTGTLIPPSISNSVAIIEGLLAATQGVKDITVGYGQCGNLIQDVAAIRALDRMAKKYMHKYGFDDTRITTVFHQWMGGFPQDESKAFGVISWGAAAAALAKATKVIVKTPHEAYGVPTKEANASGLRATKQLISMLRDQDLRNIPEVIKESEIIEAEMKCILDKVEELGKGDMALGAVAGFEAGVLDIPFAPNRNNAGKVLPARDDKGAIRILEMGNLPFSQALKDFHRERLEERARHEGRPVSLQMVIDDVYAIEKGFLVGRPETENIMIG</sequence>
<dbReference type="Proteomes" id="UP000541425">
    <property type="component" value="Unassembled WGS sequence"/>
</dbReference>
<dbReference type="GO" id="GO:0019670">
    <property type="term" value="P:anaerobic L-glutamate catabolic process"/>
    <property type="evidence" value="ECO:0007669"/>
    <property type="project" value="InterPro"/>
</dbReference>
<evidence type="ECO:0000313" key="5">
    <source>
        <dbReference type="EMBL" id="MBB3702606.1"/>
    </source>
</evidence>
<dbReference type="RefSeq" id="WP_183695849.1">
    <property type="nucleotide sequence ID" value="NZ_JACICA010000004.1"/>
</dbReference>
<proteinExistence type="inferred from homology"/>
<dbReference type="InterPro" id="IPR014714">
    <property type="entry name" value="Glu_mut_E_C_dom_sf"/>
</dbReference>
<comment type="function">
    <text evidence="4">Catalyzes the carbon skeleton rearrangement of L-glutamate to L-threo-3-methylaspartate ((2S,3S)-3-methylaspartate).</text>
</comment>
<dbReference type="NCBIfam" id="TIGR01503">
    <property type="entry name" value="MthylAspMut_E"/>
    <property type="match status" value="1"/>
</dbReference>
<evidence type="ECO:0000256" key="2">
    <source>
        <dbReference type="ARBA" id="ARBA00023235"/>
    </source>
</evidence>
<evidence type="ECO:0000313" key="6">
    <source>
        <dbReference type="Proteomes" id="UP000541425"/>
    </source>
</evidence>
<feature type="binding site" evidence="4">
    <location>
        <position position="173"/>
    </location>
    <ligand>
        <name>L-glutamate</name>
        <dbReference type="ChEBI" id="CHEBI:29985"/>
    </ligand>
</feature>
<dbReference type="AlphaFoldDB" id="A0A7W5UJP8"/>
<feature type="binding site" evidence="4">
    <location>
        <position position="68"/>
    </location>
    <ligand>
        <name>L-glutamate</name>
        <dbReference type="ChEBI" id="CHEBI:29985"/>
    </ligand>
</feature>
<feature type="binding site" evidence="4">
    <location>
        <position position="332"/>
    </location>
    <ligand>
        <name>adenosylcob(III)alamin</name>
        <dbReference type="ChEBI" id="CHEBI:18408"/>
    </ligand>
</feature>
<dbReference type="EMBL" id="JACICA010000004">
    <property type="protein sequence ID" value="MBB3702606.1"/>
    <property type="molecule type" value="Genomic_DNA"/>
</dbReference>
<feature type="binding site" evidence="4">
    <location>
        <begin position="151"/>
        <end position="152"/>
    </location>
    <ligand>
        <name>L-glutamate</name>
        <dbReference type="ChEBI" id="CHEBI:29985"/>
    </ligand>
</feature>
<gene>
    <name evidence="4" type="primary">glmE</name>
    <name evidence="5" type="ORF">FHS60_001069</name>
</gene>
<name>A0A7W5UJP8_9BACT</name>
<dbReference type="InterPro" id="IPR016176">
    <property type="entry name" value="Cbl-dep_enz_cat"/>
</dbReference>
<feature type="binding site" evidence="4">
    <location>
        <position position="328"/>
    </location>
    <ligand>
        <name>adenosylcob(III)alamin</name>
        <dbReference type="ChEBI" id="CHEBI:18408"/>
    </ligand>
</feature>
<comment type="pathway">
    <text evidence="4">Amino-acid degradation; L-glutamate degradation via mesaconate pathway; acetate and pyruvate from L-glutamate: step 1/4.</text>
</comment>
<organism evidence="5 6">
    <name type="scientific">Alloprevotella rava</name>
    <dbReference type="NCBI Taxonomy" id="671218"/>
    <lineage>
        <taxon>Bacteria</taxon>
        <taxon>Pseudomonadati</taxon>
        <taxon>Bacteroidota</taxon>
        <taxon>Bacteroidia</taxon>
        <taxon>Bacteroidales</taxon>
        <taxon>Prevotellaceae</taxon>
        <taxon>Alloprevotella</taxon>
    </lineage>
</organism>
<dbReference type="PIRSF" id="PIRSF001495">
    <property type="entry name" value="Met_asp_mut_epsi"/>
    <property type="match status" value="1"/>
</dbReference>
<dbReference type="HAMAP" id="MF_01923">
    <property type="entry name" value="Me_Asp_mutase_E"/>
    <property type="match status" value="1"/>
</dbReference>
<protein>
    <recommendedName>
        <fullName evidence="4">Glutamate mutase epsilon subunit</fullName>
        <ecNumber evidence="4">5.4.99.1</ecNumber>
    </recommendedName>
    <alternativeName>
        <fullName evidence="4">Glutamate mutase E chain</fullName>
    </alternativeName>
    <alternativeName>
        <fullName evidence="4">Glutamate mutase large subunit</fullName>
    </alternativeName>
    <alternativeName>
        <fullName evidence="4">Methylaspartate mutase</fullName>
    </alternativeName>
</protein>
<dbReference type="SUPFAM" id="SSF51703">
    <property type="entry name" value="Cobalamin (vitamin B12)-dependent enzymes"/>
    <property type="match status" value="1"/>
</dbReference>
<dbReference type="GO" id="GO:0050097">
    <property type="term" value="F:methylaspartate mutase activity"/>
    <property type="evidence" value="ECO:0007669"/>
    <property type="project" value="UniProtKB-UniRule"/>
</dbReference>
<comment type="cofactor">
    <cofactor evidence="4">
        <name>adenosylcob(III)alamin</name>
        <dbReference type="ChEBI" id="CHEBI:18408"/>
    </cofactor>
</comment>
<feature type="binding site" evidence="4">
    <location>
        <position position="182"/>
    </location>
    <ligand>
        <name>adenosylcob(III)alamin</name>
        <dbReference type="ChEBI" id="CHEBI:18408"/>
    </ligand>
</feature>
<feature type="binding site" evidence="4">
    <location>
        <position position="102"/>
    </location>
    <ligand>
        <name>L-glutamate</name>
        <dbReference type="ChEBI" id="CHEBI:29985"/>
    </ligand>
</feature>
<evidence type="ECO:0000256" key="4">
    <source>
        <dbReference type="HAMAP-Rule" id="MF_01923"/>
    </source>
</evidence>
<feature type="binding site" evidence="4">
    <location>
        <position position="179"/>
    </location>
    <ligand>
        <name>L-glutamate</name>
        <dbReference type="ChEBI" id="CHEBI:29985"/>
    </ligand>
</feature>
<comment type="subunit">
    <text evidence="4">Heterotetramer composed of 2 epsilon subunits (GlmE) and 2 sigma subunits (GlmS). GlmE exists as a homodimer and GlmS as a monomer.</text>
</comment>
<dbReference type="EC" id="5.4.99.1" evidence="4"/>
<dbReference type="Gene3D" id="3.20.20.240">
    <property type="entry name" value="Methylmalonyl-CoA mutase"/>
    <property type="match status" value="1"/>
</dbReference>
<dbReference type="GO" id="GO:0031419">
    <property type="term" value="F:cobalamin binding"/>
    <property type="evidence" value="ECO:0007669"/>
    <property type="project" value="UniProtKB-KW"/>
</dbReference>
<reference evidence="5 6" key="1">
    <citation type="submission" date="2020-08" db="EMBL/GenBank/DDBJ databases">
        <title>Genomic Encyclopedia of Type Strains, Phase IV (KMG-IV): sequencing the most valuable type-strain genomes for metagenomic binning, comparative biology and taxonomic classification.</title>
        <authorList>
            <person name="Goeker M."/>
        </authorList>
    </citation>
    <scope>NUCLEOTIDE SEQUENCE [LARGE SCALE GENOMIC DNA]</scope>
    <source>
        <strain evidence="5 6">DSM 22548</strain>
    </source>
</reference>
<accession>A0A7W5UJP8</accession>
<keyword evidence="1 4" id="KW-0846">Cobalamin</keyword>
<dbReference type="CDD" id="cd00245">
    <property type="entry name" value="Glm_e"/>
    <property type="match status" value="1"/>
</dbReference>
<feature type="binding site" evidence="4">
    <location>
        <position position="299"/>
    </location>
    <ligand>
        <name>adenosylcob(III)alamin</name>
        <dbReference type="ChEBI" id="CHEBI:18408"/>
    </ligand>
</feature>
<feature type="binding site" evidence="4">
    <location>
        <position position="70"/>
    </location>
    <ligand>
        <name>adenosylcob(III)alamin</name>
        <dbReference type="ChEBI" id="CHEBI:18408"/>
    </ligand>
</feature>
<comment type="caution">
    <text evidence="4">Lacks conserved residue(s) required for the propagation of feature annotation.</text>
</comment>
<keyword evidence="3 4" id="KW-0170">Cobalt</keyword>
<dbReference type="Pfam" id="PF06368">
    <property type="entry name" value="Met_asp_mut_E"/>
    <property type="match status" value="1"/>
</dbReference>
<keyword evidence="2 4" id="KW-0413">Isomerase</keyword>
<dbReference type="GO" id="GO:0019553">
    <property type="term" value="P:L-glutamate catabolic process via L-citramalate"/>
    <property type="evidence" value="ECO:0007669"/>
    <property type="project" value="UniProtKB-UniRule"/>
</dbReference>
<comment type="catalytic activity">
    <reaction evidence="4">
        <text>(2S,3S)-3-methyl-L-aspartate = L-glutamate</text>
        <dbReference type="Rhea" id="RHEA:12857"/>
        <dbReference type="ChEBI" id="CHEBI:29985"/>
        <dbReference type="ChEBI" id="CHEBI:58724"/>
        <dbReference type="EC" id="5.4.99.1"/>
    </reaction>
</comment>
<dbReference type="InterPro" id="IPR006396">
    <property type="entry name" value="Glu_mut_E"/>
</dbReference>
<evidence type="ECO:0000256" key="3">
    <source>
        <dbReference type="ARBA" id="ARBA00023285"/>
    </source>
</evidence>
<comment type="similarity">
    <text evidence="4">Belongs to the methylaspartate mutase GlmE subunit family.</text>
</comment>
<feature type="binding site" evidence="4">
    <location>
        <position position="125"/>
    </location>
    <ligand>
        <name>adenosylcob(III)alamin</name>
        <dbReference type="ChEBI" id="CHEBI:18408"/>
    </ligand>
</feature>
<dbReference type="UniPathway" id="UPA00561">
    <property type="reaction ID" value="UER00617"/>
</dbReference>
<evidence type="ECO:0000256" key="1">
    <source>
        <dbReference type="ARBA" id="ARBA00022628"/>
    </source>
</evidence>